<dbReference type="AlphaFoldDB" id="A0AAD7RV85"/>
<protein>
    <submittedName>
        <fullName evidence="1">Uncharacterized protein</fullName>
    </submittedName>
</protein>
<dbReference type="EMBL" id="JAINUG010000165">
    <property type="protein sequence ID" value="KAJ8390880.1"/>
    <property type="molecule type" value="Genomic_DNA"/>
</dbReference>
<comment type="caution">
    <text evidence="1">The sequence shown here is derived from an EMBL/GenBank/DDBJ whole genome shotgun (WGS) entry which is preliminary data.</text>
</comment>
<evidence type="ECO:0000313" key="2">
    <source>
        <dbReference type="Proteomes" id="UP001221898"/>
    </source>
</evidence>
<sequence>MAQCHMQAPDQPFHALLCLQVKDTVPVLSLPPLPLEEELRTLTPRSKALFILFILFINKQAHIDCAQCSQCYRKRSSSPYGVLPW</sequence>
<reference evidence="1" key="1">
    <citation type="journal article" date="2023" name="Science">
        <title>Genome structures resolve the early diversification of teleost fishes.</title>
        <authorList>
            <person name="Parey E."/>
            <person name="Louis A."/>
            <person name="Montfort J."/>
            <person name="Bouchez O."/>
            <person name="Roques C."/>
            <person name="Iampietro C."/>
            <person name="Lluch J."/>
            <person name="Castinel A."/>
            <person name="Donnadieu C."/>
            <person name="Desvignes T."/>
            <person name="Floi Bucao C."/>
            <person name="Jouanno E."/>
            <person name="Wen M."/>
            <person name="Mejri S."/>
            <person name="Dirks R."/>
            <person name="Jansen H."/>
            <person name="Henkel C."/>
            <person name="Chen W.J."/>
            <person name="Zahm M."/>
            <person name="Cabau C."/>
            <person name="Klopp C."/>
            <person name="Thompson A.W."/>
            <person name="Robinson-Rechavi M."/>
            <person name="Braasch I."/>
            <person name="Lecointre G."/>
            <person name="Bobe J."/>
            <person name="Postlethwait J.H."/>
            <person name="Berthelot C."/>
            <person name="Roest Crollius H."/>
            <person name="Guiguen Y."/>
        </authorList>
    </citation>
    <scope>NUCLEOTIDE SEQUENCE</scope>
    <source>
        <strain evidence="1">NC1722</strain>
    </source>
</reference>
<evidence type="ECO:0000313" key="1">
    <source>
        <dbReference type="EMBL" id="KAJ8390880.1"/>
    </source>
</evidence>
<proteinExistence type="predicted"/>
<gene>
    <name evidence="1" type="ORF">AAFF_G00100120</name>
</gene>
<keyword evidence="2" id="KW-1185">Reference proteome</keyword>
<accession>A0AAD7RV85</accession>
<name>A0AAD7RV85_9TELE</name>
<organism evidence="1 2">
    <name type="scientific">Aldrovandia affinis</name>
    <dbReference type="NCBI Taxonomy" id="143900"/>
    <lineage>
        <taxon>Eukaryota</taxon>
        <taxon>Metazoa</taxon>
        <taxon>Chordata</taxon>
        <taxon>Craniata</taxon>
        <taxon>Vertebrata</taxon>
        <taxon>Euteleostomi</taxon>
        <taxon>Actinopterygii</taxon>
        <taxon>Neopterygii</taxon>
        <taxon>Teleostei</taxon>
        <taxon>Notacanthiformes</taxon>
        <taxon>Halosauridae</taxon>
        <taxon>Aldrovandia</taxon>
    </lineage>
</organism>
<dbReference type="Proteomes" id="UP001221898">
    <property type="component" value="Unassembled WGS sequence"/>
</dbReference>